<gene>
    <name evidence="1" type="ORF">GCM10007878_07910</name>
</gene>
<protein>
    <submittedName>
        <fullName evidence="1">Uncharacterized protein</fullName>
    </submittedName>
</protein>
<dbReference type="RefSeq" id="WP_027852068.1">
    <property type="nucleotide sequence ID" value="NZ_BSOR01000015.1"/>
</dbReference>
<dbReference type="InterPro" id="IPR058510">
    <property type="entry name" value="DUF8197"/>
</dbReference>
<evidence type="ECO:0000313" key="1">
    <source>
        <dbReference type="EMBL" id="GLR63356.1"/>
    </source>
</evidence>
<dbReference type="InterPro" id="IPR058059">
    <property type="entry name" value="PA3496-like"/>
</dbReference>
<dbReference type="Proteomes" id="UP001156682">
    <property type="component" value="Unassembled WGS sequence"/>
</dbReference>
<evidence type="ECO:0000313" key="2">
    <source>
        <dbReference type="Proteomes" id="UP001156682"/>
    </source>
</evidence>
<keyword evidence="2" id="KW-1185">Reference proteome</keyword>
<comment type="caution">
    <text evidence="1">The sequence shown here is derived from an EMBL/GenBank/DDBJ whole genome shotgun (WGS) entry which is preliminary data.</text>
</comment>
<dbReference type="EMBL" id="BSOR01000015">
    <property type="protein sequence ID" value="GLR63356.1"/>
    <property type="molecule type" value="Genomic_DNA"/>
</dbReference>
<organism evidence="1 2">
    <name type="scientific">Marinospirillum insulare</name>
    <dbReference type="NCBI Taxonomy" id="217169"/>
    <lineage>
        <taxon>Bacteria</taxon>
        <taxon>Pseudomonadati</taxon>
        <taxon>Pseudomonadota</taxon>
        <taxon>Gammaproteobacteria</taxon>
        <taxon>Oceanospirillales</taxon>
        <taxon>Oceanospirillaceae</taxon>
        <taxon>Marinospirillum</taxon>
    </lineage>
</organism>
<accession>A0ABQ5ZV87</accession>
<reference evidence="2" key="1">
    <citation type="journal article" date="2019" name="Int. J. Syst. Evol. Microbiol.">
        <title>The Global Catalogue of Microorganisms (GCM) 10K type strain sequencing project: providing services to taxonomists for standard genome sequencing and annotation.</title>
        <authorList>
            <consortium name="The Broad Institute Genomics Platform"/>
            <consortium name="The Broad Institute Genome Sequencing Center for Infectious Disease"/>
            <person name="Wu L."/>
            <person name="Ma J."/>
        </authorList>
    </citation>
    <scope>NUCLEOTIDE SEQUENCE [LARGE SCALE GENOMIC DNA]</scope>
    <source>
        <strain evidence="2">NBRC 100033</strain>
    </source>
</reference>
<sequence>MSREEANYDDDDVFDVASNDDEYEEDLITKESMTNRDGSPIAKRRMIEAKLEERRLRKQLEDDLDFIDDEDF</sequence>
<dbReference type="Pfam" id="PF26620">
    <property type="entry name" value="DUF8197"/>
    <property type="match status" value="1"/>
</dbReference>
<dbReference type="NCBIfam" id="NF046101">
    <property type="entry name" value="PA3496_fam"/>
    <property type="match status" value="1"/>
</dbReference>
<name>A0ABQ5ZV87_9GAMM</name>
<proteinExistence type="predicted"/>